<evidence type="ECO:0000313" key="2">
    <source>
        <dbReference type="Proteomes" id="UP000762676"/>
    </source>
</evidence>
<comment type="caution">
    <text evidence="1">The sequence shown here is derived from an EMBL/GenBank/DDBJ whole genome shotgun (WGS) entry which is preliminary data.</text>
</comment>
<reference evidence="1 2" key="1">
    <citation type="journal article" date="2021" name="Elife">
        <title>Chloroplast acquisition without the gene transfer in kleptoplastic sea slugs, Plakobranchus ocellatus.</title>
        <authorList>
            <person name="Maeda T."/>
            <person name="Takahashi S."/>
            <person name="Yoshida T."/>
            <person name="Shimamura S."/>
            <person name="Takaki Y."/>
            <person name="Nagai Y."/>
            <person name="Toyoda A."/>
            <person name="Suzuki Y."/>
            <person name="Arimoto A."/>
            <person name="Ishii H."/>
            <person name="Satoh N."/>
            <person name="Nishiyama T."/>
            <person name="Hasebe M."/>
            <person name="Maruyama T."/>
            <person name="Minagawa J."/>
            <person name="Obokata J."/>
            <person name="Shigenobu S."/>
        </authorList>
    </citation>
    <scope>NUCLEOTIDE SEQUENCE [LARGE SCALE GENOMIC DNA]</scope>
</reference>
<sequence length="128" mass="15117">MPDSEFPTVLENIHSSMLQESQLAFYKLAGNQQRTTLVLRFDAMADTVAGTEDFIVEYCIRKEQINFFFTIEDKERTPYKTMQKRHIRDWPDDTHRIKEEVGPELIDNFLTELKLLKHSIQDDAARYC</sequence>
<dbReference type="EMBL" id="BMAT01006316">
    <property type="protein sequence ID" value="GFS10031.1"/>
    <property type="molecule type" value="Genomic_DNA"/>
</dbReference>
<evidence type="ECO:0000313" key="1">
    <source>
        <dbReference type="EMBL" id="GFS10031.1"/>
    </source>
</evidence>
<dbReference type="Proteomes" id="UP000762676">
    <property type="component" value="Unassembled WGS sequence"/>
</dbReference>
<protein>
    <submittedName>
        <fullName evidence="1">Uncharacterized protein</fullName>
    </submittedName>
</protein>
<dbReference type="AlphaFoldDB" id="A0AAV4IM70"/>
<name>A0AAV4IM70_9GAST</name>
<proteinExistence type="predicted"/>
<accession>A0AAV4IM70</accession>
<organism evidence="1 2">
    <name type="scientific">Elysia marginata</name>
    <dbReference type="NCBI Taxonomy" id="1093978"/>
    <lineage>
        <taxon>Eukaryota</taxon>
        <taxon>Metazoa</taxon>
        <taxon>Spiralia</taxon>
        <taxon>Lophotrochozoa</taxon>
        <taxon>Mollusca</taxon>
        <taxon>Gastropoda</taxon>
        <taxon>Heterobranchia</taxon>
        <taxon>Euthyneura</taxon>
        <taxon>Panpulmonata</taxon>
        <taxon>Sacoglossa</taxon>
        <taxon>Placobranchoidea</taxon>
        <taxon>Plakobranchidae</taxon>
        <taxon>Elysia</taxon>
    </lineage>
</organism>
<gene>
    <name evidence="1" type="ORF">ElyMa_003051400</name>
</gene>
<keyword evidence="2" id="KW-1185">Reference proteome</keyword>